<protein>
    <recommendedName>
        <fullName evidence="10">DUF202 domain-containing protein</fullName>
    </recommendedName>
</protein>
<reference evidence="8 9" key="1">
    <citation type="submission" date="2022-07" db="EMBL/GenBank/DDBJ databases">
        <title>Genome-wide signatures of adaptation to extreme environments.</title>
        <authorList>
            <person name="Cho C.H."/>
            <person name="Yoon H.S."/>
        </authorList>
    </citation>
    <scope>NUCLEOTIDE SEQUENCE [LARGE SCALE GENOMIC DNA]</scope>
    <source>
        <strain evidence="8 9">DBV 063 E5</strain>
    </source>
</reference>
<feature type="transmembrane region" description="Helical" evidence="7">
    <location>
        <begin position="104"/>
        <end position="122"/>
    </location>
</feature>
<evidence type="ECO:0000256" key="1">
    <source>
        <dbReference type="ARBA" id="ARBA00004477"/>
    </source>
</evidence>
<evidence type="ECO:0000256" key="2">
    <source>
        <dbReference type="ARBA" id="ARBA00009436"/>
    </source>
</evidence>
<keyword evidence="4" id="KW-0256">Endoplasmic reticulum</keyword>
<dbReference type="Proteomes" id="UP001301350">
    <property type="component" value="Unassembled WGS sequence"/>
</dbReference>
<keyword evidence="5 7" id="KW-1133">Transmembrane helix</keyword>
<dbReference type="GO" id="GO:0005789">
    <property type="term" value="C:endoplasmic reticulum membrane"/>
    <property type="evidence" value="ECO:0007669"/>
    <property type="project" value="UniProtKB-SubCell"/>
</dbReference>
<evidence type="ECO:0000313" key="9">
    <source>
        <dbReference type="Proteomes" id="UP001301350"/>
    </source>
</evidence>
<dbReference type="InterPro" id="IPR029008">
    <property type="entry name" value="EMC6-like"/>
</dbReference>
<evidence type="ECO:0000256" key="6">
    <source>
        <dbReference type="ARBA" id="ARBA00023136"/>
    </source>
</evidence>
<evidence type="ECO:0000313" key="8">
    <source>
        <dbReference type="EMBL" id="KAK4537190.1"/>
    </source>
</evidence>
<gene>
    <name evidence="8" type="ORF">CDCA_CDCA11G3215</name>
</gene>
<comment type="caution">
    <text evidence="8">The sequence shown here is derived from an EMBL/GenBank/DDBJ whole genome shotgun (WGS) entry which is preliminary data.</text>
</comment>
<evidence type="ECO:0000256" key="3">
    <source>
        <dbReference type="ARBA" id="ARBA00022692"/>
    </source>
</evidence>
<dbReference type="PANTHER" id="PTHR12906:SF0">
    <property type="entry name" value="GEL COMPLEX SUBUNIT OPTI"/>
    <property type="match status" value="1"/>
</dbReference>
<evidence type="ECO:0000256" key="7">
    <source>
        <dbReference type="SAM" id="Phobius"/>
    </source>
</evidence>
<dbReference type="PANTHER" id="PTHR12906">
    <property type="entry name" value="PROTEIN C20ORF24 RAB5-INTERACTING PROTEIN"/>
    <property type="match status" value="1"/>
</dbReference>
<keyword evidence="3 7" id="KW-0812">Transmembrane</keyword>
<dbReference type="AlphaFoldDB" id="A0AAV9IYL5"/>
<keyword evidence="6 7" id="KW-0472">Membrane</keyword>
<comment type="similarity">
    <text evidence="2">Belongs to the EMC6 family.</text>
</comment>
<dbReference type="InterPro" id="IPR010742">
    <property type="entry name" value="RCAF1"/>
</dbReference>
<dbReference type="EMBL" id="JANCYW010000011">
    <property type="protein sequence ID" value="KAK4537190.1"/>
    <property type="molecule type" value="Genomic_DNA"/>
</dbReference>
<proteinExistence type="inferred from homology"/>
<feature type="transmembrane region" description="Helical" evidence="7">
    <location>
        <begin position="64"/>
        <end position="84"/>
    </location>
</feature>
<keyword evidence="9" id="KW-1185">Reference proteome</keyword>
<evidence type="ECO:0000256" key="4">
    <source>
        <dbReference type="ARBA" id="ARBA00022824"/>
    </source>
</evidence>
<dbReference type="GO" id="GO:0097250">
    <property type="term" value="P:mitochondrial respirasome assembly"/>
    <property type="evidence" value="ECO:0007669"/>
    <property type="project" value="InterPro"/>
</dbReference>
<dbReference type="GO" id="GO:0005739">
    <property type="term" value="C:mitochondrion"/>
    <property type="evidence" value="ECO:0007669"/>
    <property type="project" value="GOC"/>
</dbReference>
<evidence type="ECO:0008006" key="10">
    <source>
        <dbReference type="Google" id="ProtNLM"/>
    </source>
</evidence>
<evidence type="ECO:0000256" key="5">
    <source>
        <dbReference type="ARBA" id="ARBA00022989"/>
    </source>
</evidence>
<sequence>MSREVHPRREYAVPSAVSLFRKAVRRESHWGQEDLLRWIYYARHALALAWGVTAGLLQREGASVLLAFALASLALPPLLLKGYLRVRYREYPEEAAWQFLTEAAWVSTLFFLLIWMVSLSITRASA</sequence>
<comment type="subcellular location">
    <subcellularLocation>
        <location evidence="1">Endoplasmic reticulum membrane</location>
        <topology evidence="1">Multi-pass membrane protein</topology>
    </subcellularLocation>
</comment>
<accession>A0AAV9IYL5</accession>
<name>A0AAV9IYL5_CYACA</name>
<dbReference type="Pfam" id="PF07019">
    <property type="entry name" value="EMC6"/>
    <property type="match status" value="1"/>
</dbReference>
<organism evidence="8 9">
    <name type="scientific">Cyanidium caldarium</name>
    <name type="common">Red alga</name>
    <dbReference type="NCBI Taxonomy" id="2771"/>
    <lineage>
        <taxon>Eukaryota</taxon>
        <taxon>Rhodophyta</taxon>
        <taxon>Bangiophyceae</taxon>
        <taxon>Cyanidiales</taxon>
        <taxon>Cyanidiaceae</taxon>
        <taxon>Cyanidium</taxon>
    </lineage>
</organism>